<keyword evidence="2" id="KW-1185">Reference proteome</keyword>
<reference evidence="2" key="1">
    <citation type="submission" date="2017-04" db="EMBL/GenBank/DDBJ databases">
        <authorList>
            <person name="Varghese N."/>
            <person name="Submissions S."/>
        </authorList>
    </citation>
    <scope>NUCLEOTIDE SEQUENCE [LARGE SCALE GENOMIC DNA]</scope>
</reference>
<dbReference type="OrthoDB" id="34197at2"/>
<evidence type="ECO:0000313" key="1">
    <source>
        <dbReference type="EMBL" id="SMQ85955.1"/>
    </source>
</evidence>
<protein>
    <submittedName>
        <fullName evidence="1">Broad specificity phosphatase PhoE</fullName>
    </submittedName>
</protein>
<name>A0A1Y6G751_9HYPH</name>
<gene>
    <name evidence="1" type="ORF">SAMN06295905_3251</name>
</gene>
<dbReference type="Pfam" id="PF00300">
    <property type="entry name" value="His_Phos_1"/>
    <property type="match status" value="1"/>
</dbReference>
<sequence length="203" mass="21676">MRALYLTHPQVAMDAAVPVPLWGLSAEGRARAEAFAQRGVVPVGTIVFSSRETKALQLAELVAAASGTPVLSDHQMGENDRSATGFLPPALFEAHADRFFAHPQQSADGWERAIDAQARIVATVRTALASVPADMPVIFCGHGAVGTLLKCRIGNRRISREEDQGRIGGPGGGNGFLFDLSARQLLTDWTPMEEIGPDWFASA</sequence>
<evidence type="ECO:0000313" key="2">
    <source>
        <dbReference type="Proteomes" id="UP000194474"/>
    </source>
</evidence>
<organism evidence="1 2">
    <name type="scientific">Devosia lucknowensis</name>
    <dbReference type="NCBI Taxonomy" id="1096929"/>
    <lineage>
        <taxon>Bacteria</taxon>
        <taxon>Pseudomonadati</taxon>
        <taxon>Pseudomonadota</taxon>
        <taxon>Alphaproteobacteria</taxon>
        <taxon>Hyphomicrobiales</taxon>
        <taxon>Devosiaceae</taxon>
        <taxon>Devosia</taxon>
    </lineage>
</organism>
<dbReference type="AlphaFoldDB" id="A0A1Y6G751"/>
<dbReference type="InterPro" id="IPR013078">
    <property type="entry name" value="His_Pase_superF_clade-1"/>
</dbReference>
<dbReference type="Proteomes" id="UP000194474">
    <property type="component" value="Unassembled WGS sequence"/>
</dbReference>
<proteinExistence type="predicted"/>
<accession>A0A1Y6G751</accession>
<dbReference type="Gene3D" id="3.40.50.1240">
    <property type="entry name" value="Phosphoglycerate mutase-like"/>
    <property type="match status" value="1"/>
</dbReference>
<dbReference type="EMBL" id="FXWK01000002">
    <property type="protein sequence ID" value="SMQ85955.1"/>
    <property type="molecule type" value="Genomic_DNA"/>
</dbReference>
<dbReference type="InterPro" id="IPR029033">
    <property type="entry name" value="His_PPase_superfam"/>
</dbReference>
<dbReference type="SUPFAM" id="SSF53254">
    <property type="entry name" value="Phosphoglycerate mutase-like"/>
    <property type="match status" value="1"/>
</dbReference>